<proteinExistence type="predicted"/>
<evidence type="ECO:0000313" key="1">
    <source>
        <dbReference type="EMBL" id="MDY3561285.1"/>
    </source>
</evidence>
<keyword evidence="2" id="KW-1185">Reference proteome</keyword>
<comment type="caution">
    <text evidence="1">The sequence shown here is derived from an EMBL/GenBank/DDBJ whole genome shotgun (WGS) entry which is preliminary data.</text>
</comment>
<evidence type="ECO:0000313" key="2">
    <source>
        <dbReference type="Proteomes" id="UP001272242"/>
    </source>
</evidence>
<sequence>MAKCDEGYRCEVCGRDVEAVTDSDLYLRFVLGEVSLETLHLLPERHLRCNPALAQYIVDPAFAPVACDGPFAKAEMDAPFVTAEERRVSRGYRRLCAIPTLGLAVPEYPLSVTPDGGAD</sequence>
<reference evidence="2" key="1">
    <citation type="journal article" date="2023" name="Mar. Drugs">
        <title>Gemmata algarum, a Novel Planctomycete Isolated from an Algal Mat, Displays Antimicrobial Activity.</title>
        <authorList>
            <person name="Kumar G."/>
            <person name="Kallscheuer N."/>
            <person name="Kashif M."/>
            <person name="Ahamad S."/>
            <person name="Jagadeeshwari U."/>
            <person name="Pannikurungottu S."/>
            <person name="Haufschild T."/>
            <person name="Kabuu M."/>
            <person name="Sasikala C."/>
            <person name="Jogler C."/>
            <person name="Ramana C."/>
        </authorList>
    </citation>
    <scope>NUCLEOTIDE SEQUENCE [LARGE SCALE GENOMIC DNA]</scope>
    <source>
        <strain evidence="2">JC673</strain>
    </source>
</reference>
<name>A0ABU5F3J6_9BACT</name>
<organism evidence="1 2">
    <name type="scientific">Gemmata algarum</name>
    <dbReference type="NCBI Taxonomy" id="2975278"/>
    <lineage>
        <taxon>Bacteria</taxon>
        <taxon>Pseudomonadati</taxon>
        <taxon>Planctomycetota</taxon>
        <taxon>Planctomycetia</taxon>
        <taxon>Gemmatales</taxon>
        <taxon>Gemmataceae</taxon>
        <taxon>Gemmata</taxon>
    </lineage>
</organism>
<dbReference type="Proteomes" id="UP001272242">
    <property type="component" value="Unassembled WGS sequence"/>
</dbReference>
<dbReference type="EMBL" id="JAXBLV010000191">
    <property type="protein sequence ID" value="MDY3561285.1"/>
    <property type="molecule type" value="Genomic_DNA"/>
</dbReference>
<gene>
    <name evidence="1" type="ORF">R5W23_002562</name>
</gene>
<accession>A0ABU5F3J6</accession>
<protein>
    <submittedName>
        <fullName evidence="1">Uncharacterized protein</fullName>
    </submittedName>
</protein>
<dbReference type="RefSeq" id="WP_320687722.1">
    <property type="nucleotide sequence ID" value="NZ_JAXBLV010000191.1"/>
</dbReference>